<feature type="chain" id="PRO_5044765511" description="EF-hand domain-containing protein" evidence="2">
    <location>
        <begin position="20"/>
        <end position="1014"/>
    </location>
</feature>
<sequence>MSSIYYICIVLSAVALVTGAATDVGNLRNLRGGTGGSIRRQQRVFDPFDPLTDSFSRALHHQHPDPSPLLTPHRKIQETTPTTNNDDYDDEARATFVEQCTSFLLSSDIVNDGIISQMDFVGMLLHQCQLDNLCNDGLRLNFGQLDINLRVKFIRGICVRSNDDYPERFECIYKLYEMMRDESIFGFNTTVDGVDELVTDMCYETYLDAVHFGFVKTRAPTSSPITGLTNSPSFEVTSVPSISPSTMDTTTPSSSPSIRDTLRPTTTPSIEIASSFPSESPSTFAVIDNDDVDPSASDGDDSMSTGGIAGITSATLFVTAAFVAFMYRYRPISSPDMKSLKDDRHFGASSAHEPWGKSDSSLPIPYMGLNCSVCSSSSSYRDYRFVNVFGPQGTPIPQFNPNTAGAVVIGSVTIRASSSCSSGQFGNSGSSQVRSAKSPSLFMRRKRSHHRHDTPKSDSGFSSRDDLSSISSRRSSFHRSSKYRNRRKMKSIRLDSRDVDPNAQVPLGSLQSSRTNVTVPLSHCQRQQMERQMKSDSQVLFGDWKATLDLSECRSPTDTADAAAILAHRKIVFNTLCPELTQLSNEHITPPSSGCHSLPNMHFVPRAGGSSDAGSSSILSESYFQDGSFLRQQKSVASSTKSASTNPFVPWRSEGFISSRVSDSRQSNESDAPSSSKSNVPEMKQRFNLIRRPAKAVISKYKGSVKDWFSFRNSRQYHYLHKQDGVSALQEDPEVLSMISYSSNTHLLPPREEERDELPNLVLGTFAAASIPIGQKVVLPTLFIGASSAAAGVNAGVSESAEVALDSSATSIPAVEQPDNHPTIRTRVIRSHISSLDANVLHESTDSSSISAYSRSDFESSTPSKDSSYSSPATTNTGQSTSFAAVKEDADDSIRIVTSSNLICLDDVGDADTTFTESRQASLLSGTSRAVVVGKKPSLICDSDESAANEFNIVTRSGSDSGSNFLFLSDEEDNNAVADRKRIVVDNGISTAGQELGPNLITPIEPSTFFPEEL</sequence>
<evidence type="ECO:0000256" key="1">
    <source>
        <dbReference type="SAM" id="MobiDB-lite"/>
    </source>
</evidence>
<feature type="compositionally biased region" description="Basic residues" evidence="1">
    <location>
        <begin position="443"/>
        <end position="453"/>
    </location>
</feature>
<feature type="compositionally biased region" description="Low complexity" evidence="1">
    <location>
        <begin position="457"/>
        <end position="474"/>
    </location>
</feature>
<keyword evidence="4" id="KW-1185">Reference proteome</keyword>
<feature type="compositionally biased region" description="Low complexity" evidence="1">
    <location>
        <begin position="240"/>
        <end position="257"/>
    </location>
</feature>
<dbReference type="Proteomes" id="UP001530293">
    <property type="component" value="Unassembled WGS sequence"/>
</dbReference>
<dbReference type="EMBL" id="JALLBG020000123">
    <property type="protein sequence ID" value="KAL3763367.1"/>
    <property type="molecule type" value="Genomic_DNA"/>
</dbReference>
<reference evidence="3 4" key="1">
    <citation type="submission" date="2024-10" db="EMBL/GenBank/DDBJ databases">
        <title>Updated reference genomes for cyclostephanoid diatoms.</title>
        <authorList>
            <person name="Roberts W.R."/>
            <person name="Alverson A.J."/>
        </authorList>
    </citation>
    <scope>NUCLEOTIDE SEQUENCE [LARGE SCALE GENOMIC DNA]</scope>
    <source>
        <strain evidence="3 4">AJA232-27</strain>
    </source>
</reference>
<feature type="compositionally biased region" description="Basic residues" evidence="1">
    <location>
        <begin position="475"/>
        <end position="491"/>
    </location>
</feature>
<feature type="signal peptide" evidence="2">
    <location>
        <begin position="1"/>
        <end position="19"/>
    </location>
</feature>
<evidence type="ECO:0000256" key="2">
    <source>
        <dbReference type="SAM" id="SignalP"/>
    </source>
</evidence>
<dbReference type="AlphaFoldDB" id="A0ABD3MII9"/>
<name>A0ABD3MII9_9STRA</name>
<feature type="region of interest" description="Disordered" evidence="1">
    <location>
        <begin position="659"/>
        <end position="684"/>
    </location>
</feature>
<feature type="compositionally biased region" description="Low complexity" evidence="1">
    <location>
        <begin position="420"/>
        <end position="431"/>
    </location>
</feature>
<feature type="region of interest" description="Disordered" evidence="1">
    <location>
        <begin position="420"/>
        <end position="518"/>
    </location>
</feature>
<feature type="compositionally biased region" description="Low complexity" evidence="1">
    <location>
        <begin position="851"/>
        <end position="871"/>
    </location>
</feature>
<evidence type="ECO:0000313" key="4">
    <source>
        <dbReference type="Proteomes" id="UP001530293"/>
    </source>
</evidence>
<feature type="compositionally biased region" description="Acidic residues" evidence="1">
    <location>
        <begin position="288"/>
        <end position="301"/>
    </location>
</feature>
<organism evidence="3 4">
    <name type="scientific">Discostella pseudostelligera</name>
    <dbReference type="NCBI Taxonomy" id="259834"/>
    <lineage>
        <taxon>Eukaryota</taxon>
        <taxon>Sar</taxon>
        <taxon>Stramenopiles</taxon>
        <taxon>Ochrophyta</taxon>
        <taxon>Bacillariophyta</taxon>
        <taxon>Coscinodiscophyceae</taxon>
        <taxon>Thalassiosirophycidae</taxon>
        <taxon>Stephanodiscales</taxon>
        <taxon>Stephanodiscaceae</taxon>
        <taxon>Discostella</taxon>
    </lineage>
</organism>
<feature type="compositionally biased region" description="Polar residues" evidence="1">
    <location>
        <begin position="669"/>
        <end position="679"/>
    </location>
</feature>
<feature type="region of interest" description="Disordered" evidence="1">
    <location>
        <begin position="239"/>
        <end position="301"/>
    </location>
</feature>
<evidence type="ECO:0008006" key="5">
    <source>
        <dbReference type="Google" id="ProtNLM"/>
    </source>
</evidence>
<keyword evidence="2" id="KW-0732">Signal</keyword>
<accession>A0ABD3MII9</accession>
<proteinExistence type="predicted"/>
<protein>
    <recommendedName>
        <fullName evidence="5">EF-hand domain-containing protein</fullName>
    </recommendedName>
</protein>
<feature type="compositionally biased region" description="Polar residues" evidence="1">
    <location>
        <begin position="509"/>
        <end position="518"/>
    </location>
</feature>
<feature type="compositionally biased region" description="Polar residues" evidence="1">
    <location>
        <begin position="872"/>
        <end position="881"/>
    </location>
</feature>
<evidence type="ECO:0000313" key="3">
    <source>
        <dbReference type="EMBL" id="KAL3763367.1"/>
    </source>
</evidence>
<comment type="caution">
    <text evidence="3">The sequence shown here is derived from an EMBL/GenBank/DDBJ whole genome shotgun (WGS) entry which is preliminary data.</text>
</comment>
<feature type="region of interest" description="Disordered" evidence="1">
    <location>
        <begin position="56"/>
        <end position="89"/>
    </location>
</feature>
<gene>
    <name evidence="3" type="ORF">ACHAWU_001940</name>
</gene>
<feature type="region of interest" description="Disordered" evidence="1">
    <location>
        <begin position="851"/>
        <end position="881"/>
    </location>
</feature>